<dbReference type="InterPro" id="IPR050951">
    <property type="entry name" value="Retrovirus_Pol_polyprotein"/>
</dbReference>
<keyword evidence="7" id="KW-0695">RNA-directed DNA polymerase</keyword>
<dbReference type="InterPro" id="IPR041373">
    <property type="entry name" value="RT_RNaseH"/>
</dbReference>
<dbReference type="CDD" id="cd09274">
    <property type="entry name" value="RNase_HI_RT_Ty3"/>
    <property type="match status" value="1"/>
</dbReference>
<dbReference type="SUPFAM" id="SSF57756">
    <property type="entry name" value="Retrovirus zinc finger-like domains"/>
    <property type="match status" value="1"/>
</dbReference>
<evidence type="ECO:0000313" key="13">
    <source>
        <dbReference type="Proteomes" id="UP000887159"/>
    </source>
</evidence>
<keyword evidence="8" id="KW-0479">Metal-binding</keyword>
<dbReference type="GO" id="GO:0004519">
    <property type="term" value="F:endonuclease activity"/>
    <property type="evidence" value="ECO:0007669"/>
    <property type="project" value="UniProtKB-KW"/>
</dbReference>
<evidence type="ECO:0000256" key="7">
    <source>
        <dbReference type="ARBA" id="ARBA00022918"/>
    </source>
</evidence>
<keyword evidence="2" id="KW-0808">Transferase</keyword>
<dbReference type="GO" id="GO:0006508">
    <property type="term" value="P:proteolysis"/>
    <property type="evidence" value="ECO:0007669"/>
    <property type="project" value="InterPro"/>
</dbReference>
<dbReference type="InterPro" id="IPR043502">
    <property type="entry name" value="DNA/RNA_pol_sf"/>
</dbReference>
<dbReference type="Proteomes" id="UP000887159">
    <property type="component" value="Unassembled WGS sequence"/>
</dbReference>
<dbReference type="EMBL" id="BMAU01021338">
    <property type="protein sequence ID" value="GFY16149.1"/>
    <property type="molecule type" value="Genomic_DNA"/>
</dbReference>
<dbReference type="PROSITE" id="PS00141">
    <property type="entry name" value="ASP_PROTEASE"/>
    <property type="match status" value="1"/>
</dbReference>
<evidence type="ECO:0000256" key="8">
    <source>
        <dbReference type="PROSITE-ProRule" id="PRU00047"/>
    </source>
</evidence>
<protein>
    <recommendedName>
        <fullName evidence="1">RNA-directed DNA polymerase</fullName>
        <ecNumber evidence="1">2.7.7.49</ecNumber>
    </recommendedName>
</protein>
<dbReference type="GO" id="GO:0042575">
    <property type="term" value="C:DNA polymerase complex"/>
    <property type="evidence" value="ECO:0007669"/>
    <property type="project" value="UniProtKB-ARBA"/>
</dbReference>
<dbReference type="InterPro" id="IPR036397">
    <property type="entry name" value="RNaseH_sf"/>
</dbReference>
<dbReference type="GO" id="GO:0003964">
    <property type="term" value="F:RNA-directed DNA polymerase activity"/>
    <property type="evidence" value="ECO:0007669"/>
    <property type="project" value="UniProtKB-KW"/>
</dbReference>
<dbReference type="EC" id="2.7.7.49" evidence="1"/>
<dbReference type="SUPFAM" id="SSF56672">
    <property type="entry name" value="DNA/RNA polymerases"/>
    <property type="match status" value="1"/>
</dbReference>
<dbReference type="Gene3D" id="1.10.340.70">
    <property type="match status" value="1"/>
</dbReference>
<proteinExistence type="predicted"/>
<keyword evidence="13" id="KW-1185">Reference proteome</keyword>
<feature type="region of interest" description="Disordered" evidence="10">
    <location>
        <begin position="294"/>
        <end position="318"/>
    </location>
</feature>
<dbReference type="InterPro" id="IPR001969">
    <property type="entry name" value="Aspartic_peptidase_AS"/>
</dbReference>
<dbReference type="AlphaFoldDB" id="A0A8X6VPU7"/>
<dbReference type="FunFam" id="1.10.340.70:FF:000001">
    <property type="entry name" value="Retrovirus-related Pol polyprotein from transposon gypsy-like Protein"/>
    <property type="match status" value="1"/>
</dbReference>
<dbReference type="GO" id="GO:0008270">
    <property type="term" value="F:zinc ion binding"/>
    <property type="evidence" value="ECO:0007669"/>
    <property type="project" value="UniProtKB-KW"/>
</dbReference>
<evidence type="ECO:0000256" key="1">
    <source>
        <dbReference type="ARBA" id="ARBA00012493"/>
    </source>
</evidence>
<keyword evidence="4" id="KW-0540">Nuclease</keyword>
<dbReference type="Gene3D" id="3.30.420.10">
    <property type="entry name" value="Ribonuclease H-like superfamily/Ribonuclease H"/>
    <property type="match status" value="1"/>
</dbReference>
<dbReference type="InterPro" id="IPR036875">
    <property type="entry name" value="Znf_CCHC_sf"/>
</dbReference>
<dbReference type="Pfam" id="PF17921">
    <property type="entry name" value="Integrase_H2C2"/>
    <property type="match status" value="1"/>
</dbReference>
<dbReference type="SUPFAM" id="SSF53098">
    <property type="entry name" value="Ribonuclease H-like"/>
    <property type="match status" value="1"/>
</dbReference>
<gene>
    <name evidence="12" type="primary">pol</name>
    <name evidence="12" type="ORF">TNCV_2347941</name>
</gene>
<dbReference type="Gene3D" id="3.10.20.370">
    <property type="match status" value="1"/>
</dbReference>
<dbReference type="GO" id="GO:0003676">
    <property type="term" value="F:nucleic acid binding"/>
    <property type="evidence" value="ECO:0007669"/>
    <property type="project" value="InterPro"/>
</dbReference>
<feature type="domain" description="CCHC-type" evidence="11">
    <location>
        <begin position="335"/>
        <end position="350"/>
    </location>
</feature>
<evidence type="ECO:0000256" key="10">
    <source>
        <dbReference type="SAM" id="MobiDB-lite"/>
    </source>
</evidence>
<comment type="caution">
    <text evidence="12">The sequence shown here is derived from an EMBL/GenBank/DDBJ whole genome shotgun (WGS) entry which is preliminary data.</text>
</comment>
<keyword evidence="8" id="KW-0862">Zinc</keyword>
<dbReference type="SMART" id="SM00343">
    <property type="entry name" value="ZnF_C2HC"/>
    <property type="match status" value="1"/>
</dbReference>
<feature type="coiled-coil region" evidence="9">
    <location>
        <begin position="44"/>
        <end position="95"/>
    </location>
</feature>
<evidence type="ECO:0000256" key="3">
    <source>
        <dbReference type="ARBA" id="ARBA00022695"/>
    </source>
</evidence>
<dbReference type="InterPro" id="IPR012337">
    <property type="entry name" value="RNaseH-like_sf"/>
</dbReference>
<dbReference type="Pfam" id="PF17917">
    <property type="entry name" value="RT_RNaseH"/>
    <property type="match status" value="1"/>
</dbReference>
<sequence length="858" mass="96820">MAFLIRSKKIDLIQLARDLDESPDPSMSKTVLRNLIIFSKYYKEEEAKELLEVITAERLETEQQQKLEQQEQLSIEKLRLEIELSRNANQSATQNNGQTSRVKSLDEIVKMVKLLTVKVPNKSDGWDYFFSSLEKAFASEMISDELKPKVLLCILGDKVSNLLVNLGEEELKDYESLKQVVLKEYEPSPKICLENFRKAKRNSDETFSQFASRLTSMWLYYCKLRGANDFESVNQLIVADKMFEMLDSETATHIGVLQGEEWYKPRDLGKQCDIFYASKGKSYDEPERAKWNDSEKRSFNGSWGKQPFGEKKSDNFSSRKNFDKGQVTEIKKFACFTCGSDKHFKRDCPKNKEVDNKRLNVNKVSTEGTVDGKLVPHALLDSGTEITVIKKDLVPGISVEGASTIYLKGIFGPAVKCPLVYVPIGLATGGQVKVVHHQVLCALAEVLVEDVLLPPEVLDMLGGAQSEENSLAQSSQDLRVDSGNVDETEVSLGILPEKAQEHIEDSQRNITSCRNEVGTLGTKDEEVTAEMDKGSMVADSFRSEQECCAELELAWKYAKEGKGNYYEVDGYLFGRDKILGESIGQLVIPKCRRTEVLKLAHTSVFSSHMGPKKTIELIKYSFFWEGLRADVKKFCESCKECQLTRSVRIKDRLPITPVARPELPFQVVNMDLIGPIDPPSSKGHKYILCLVDQHTRWGETMPLTSLSAKVACEAFVKLKELPCEVTTLATPDANLPFQAHCDASDYGVGCCLIQQDTEGIYRPIAFASQKFNATQKNWASIEKEAWAVLYGLNKFDKCLYGAKVEIISDHNPLKYLNQTTSKSPKLTRWALALQRWNHPITHRPVIQHRSADALSRLR</sequence>
<evidence type="ECO:0000256" key="9">
    <source>
        <dbReference type="SAM" id="Coils"/>
    </source>
</evidence>
<reference evidence="12" key="1">
    <citation type="submission" date="2020-08" db="EMBL/GenBank/DDBJ databases">
        <title>Multicomponent nature underlies the extraordinary mechanical properties of spider dragline silk.</title>
        <authorList>
            <person name="Kono N."/>
            <person name="Nakamura H."/>
            <person name="Mori M."/>
            <person name="Yoshida Y."/>
            <person name="Ohtoshi R."/>
            <person name="Malay A.D."/>
            <person name="Moran D.A.P."/>
            <person name="Tomita M."/>
            <person name="Numata K."/>
            <person name="Arakawa K."/>
        </authorList>
    </citation>
    <scope>NUCLEOTIDE SEQUENCE</scope>
</reference>
<dbReference type="InterPro" id="IPR001878">
    <property type="entry name" value="Znf_CCHC"/>
</dbReference>
<organism evidence="12 13">
    <name type="scientific">Trichonephila clavipes</name>
    <name type="common">Golden silk orbweaver</name>
    <name type="synonym">Nephila clavipes</name>
    <dbReference type="NCBI Taxonomy" id="2585209"/>
    <lineage>
        <taxon>Eukaryota</taxon>
        <taxon>Metazoa</taxon>
        <taxon>Ecdysozoa</taxon>
        <taxon>Arthropoda</taxon>
        <taxon>Chelicerata</taxon>
        <taxon>Arachnida</taxon>
        <taxon>Araneae</taxon>
        <taxon>Araneomorphae</taxon>
        <taxon>Entelegynae</taxon>
        <taxon>Araneoidea</taxon>
        <taxon>Nephilidae</taxon>
        <taxon>Trichonephila</taxon>
    </lineage>
</organism>
<dbReference type="InterPro" id="IPR041588">
    <property type="entry name" value="Integrase_H2C2"/>
</dbReference>
<evidence type="ECO:0000256" key="2">
    <source>
        <dbReference type="ARBA" id="ARBA00022679"/>
    </source>
</evidence>
<dbReference type="FunFam" id="3.10.20.370:FF:000001">
    <property type="entry name" value="Retrovirus-related Pol polyprotein from transposon 17.6-like protein"/>
    <property type="match status" value="1"/>
</dbReference>
<keyword evidence="3" id="KW-0548">Nucleotidyltransferase</keyword>
<keyword evidence="9" id="KW-0175">Coiled coil</keyword>
<dbReference type="PANTHER" id="PTHR37984:SF5">
    <property type="entry name" value="PROTEIN NYNRIN-LIKE"/>
    <property type="match status" value="1"/>
</dbReference>
<dbReference type="GO" id="GO:0004190">
    <property type="term" value="F:aspartic-type endopeptidase activity"/>
    <property type="evidence" value="ECO:0007669"/>
    <property type="project" value="InterPro"/>
</dbReference>
<evidence type="ECO:0000313" key="12">
    <source>
        <dbReference type="EMBL" id="GFY16149.1"/>
    </source>
</evidence>
<accession>A0A8X6VPU7</accession>
<evidence type="ECO:0000259" key="11">
    <source>
        <dbReference type="PROSITE" id="PS50158"/>
    </source>
</evidence>
<keyword evidence="5" id="KW-0255">Endonuclease</keyword>
<dbReference type="PROSITE" id="PS50158">
    <property type="entry name" value="ZF_CCHC"/>
    <property type="match status" value="1"/>
</dbReference>
<name>A0A8X6VPU7_TRICX</name>
<evidence type="ECO:0000256" key="6">
    <source>
        <dbReference type="ARBA" id="ARBA00022801"/>
    </source>
</evidence>
<keyword evidence="6" id="KW-0378">Hydrolase</keyword>
<dbReference type="PANTHER" id="PTHR37984">
    <property type="entry name" value="PROTEIN CBG26694"/>
    <property type="match status" value="1"/>
</dbReference>
<evidence type="ECO:0000256" key="4">
    <source>
        <dbReference type="ARBA" id="ARBA00022722"/>
    </source>
</evidence>
<evidence type="ECO:0000256" key="5">
    <source>
        <dbReference type="ARBA" id="ARBA00022759"/>
    </source>
</evidence>
<keyword evidence="8" id="KW-0863">Zinc-finger</keyword>